<sequence>MKRVALHCPICATSASAVSPYPPDFILAWPLPERERHTHTHTHTHTQKRMERVALHCPICAAPTLTPPPRLCIYSFQSHSLLTLSMPVLPLGMRLFAYRVPLRSSTQPCFPNSSNVHISAAAAKIQAQLKTTSFTDSSFGSLTALQLLQKSIQLQAVEMPSIHRSSGKCSRGVRSELVHRRTLVGILPWLLPYPASFPPPAAADDFGDQLKLYKDEEQGYSLYVPEGWVKGEGKATGQRKVTAFFPAGDTNTNVNIVITNLGADFTGLGSFGPVDSFAETLVNGLDRSWQKPPGQSAILVNASSRNGLYYVDYTLQKPGERMRHLLSVVGIGVKGWYNQLFTVTGQFWEEELDQYKQILERVISSFQVI</sequence>
<comment type="caution">
    <text evidence="1">The sequence shown here is derived from an EMBL/GenBank/DDBJ whole genome shotgun (WGS) entry which is preliminary data.</text>
</comment>
<keyword evidence="2" id="KW-1185">Reference proteome</keyword>
<reference evidence="2" key="1">
    <citation type="journal article" date="2024" name="Proc. Natl. Acad. Sci. U.S.A.">
        <title>Extraordinary preservation of gene collinearity over three hundred million years revealed in homosporous lycophytes.</title>
        <authorList>
            <person name="Li C."/>
            <person name="Wickell D."/>
            <person name="Kuo L.Y."/>
            <person name="Chen X."/>
            <person name="Nie B."/>
            <person name="Liao X."/>
            <person name="Peng D."/>
            <person name="Ji J."/>
            <person name="Jenkins J."/>
            <person name="Williams M."/>
            <person name="Shu S."/>
            <person name="Plott C."/>
            <person name="Barry K."/>
            <person name="Rajasekar S."/>
            <person name="Grimwood J."/>
            <person name="Han X."/>
            <person name="Sun S."/>
            <person name="Hou Z."/>
            <person name="He W."/>
            <person name="Dai G."/>
            <person name="Sun C."/>
            <person name="Schmutz J."/>
            <person name="Leebens-Mack J.H."/>
            <person name="Li F.W."/>
            <person name="Wang L."/>
        </authorList>
    </citation>
    <scope>NUCLEOTIDE SEQUENCE [LARGE SCALE GENOMIC DNA]</scope>
    <source>
        <strain evidence="2">cv. PW_Plant_1</strain>
    </source>
</reference>
<gene>
    <name evidence="1" type="ORF">O6H91_01G176500</name>
</gene>
<protein>
    <submittedName>
        <fullName evidence="1">Uncharacterized protein</fullName>
    </submittedName>
</protein>
<accession>A0ACC2EZ49</accession>
<evidence type="ECO:0000313" key="2">
    <source>
        <dbReference type="Proteomes" id="UP001162992"/>
    </source>
</evidence>
<dbReference type="Proteomes" id="UP001162992">
    <property type="component" value="Chromosome 1"/>
</dbReference>
<organism evidence="1 2">
    <name type="scientific">Diphasiastrum complanatum</name>
    <name type="common">Issler's clubmoss</name>
    <name type="synonym">Lycopodium complanatum</name>
    <dbReference type="NCBI Taxonomy" id="34168"/>
    <lineage>
        <taxon>Eukaryota</taxon>
        <taxon>Viridiplantae</taxon>
        <taxon>Streptophyta</taxon>
        <taxon>Embryophyta</taxon>
        <taxon>Tracheophyta</taxon>
        <taxon>Lycopodiopsida</taxon>
        <taxon>Lycopodiales</taxon>
        <taxon>Lycopodiaceae</taxon>
        <taxon>Lycopodioideae</taxon>
        <taxon>Diphasiastrum</taxon>
    </lineage>
</organism>
<name>A0ACC2EZ49_DIPCM</name>
<proteinExistence type="predicted"/>
<evidence type="ECO:0000313" key="1">
    <source>
        <dbReference type="EMBL" id="KAJ7571767.1"/>
    </source>
</evidence>
<dbReference type="EMBL" id="CM055092">
    <property type="protein sequence ID" value="KAJ7571767.1"/>
    <property type="molecule type" value="Genomic_DNA"/>
</dbReference>